<name>A0AAF0A1A2_9BACT</name>
<accession>A0AAF0A1A2</accession>
<reference evidence="1" key="1">
    <citation type="submission" date="2023-03" db="EMBL/GenBank/DDBJ databases">
        <title>Lomoglobus Profundus gen. nov., sp. nov., a novel member of the phylum Verrucomicrobia, isolated from deep-marine sediment of South China Sea.</title>
        <authorList>
            <person name="Ahmad T."/>
            <person name="Ishaq S.E."/>
            <person name="Wang F."/>
        </authorList>
    </citation>
    <scope>NUCLEOTIDE SEQUENCE</scope>
    <source>
        <strain evidence="1">LMO-M01</strain>
    </source>
</reference>
<keyword evidence="2" id="KW-1185">Reference proteome</keyword>
<evidence type="ECO:0000313" key="2">
    <source>
        <dbReference type="Proteomes" id="UP001218638"/>
    </source>
</evidence>
<dbReference type="AlphaFoldDB" id="A0AAF0A1A2"/>
<dbReference type="KEGG" id="slom:PXH66_21105"/>
<dbReference type="RefSeq" id="WP_330931883.1">
    <property type="nucleotide sequence ID" value="NZ_CP119075.1"/>
</dbReference>
<sequence>MSNQDQIEKIIENYGGFALNIGALVGFSEIVVAEKVLKVIEAAFNLFGTSSTPSDDILNKLEEEINSVVNNSDIRREMATVNAQNVYLKNCGYFTNNDALVNAFSSSAFQESVVTTMETATSDLNQAVQFFMVNIGGDTTYPTFMQYSMSYFINTMSVYMATASLYVKYLQHNDDDKTLNLFANELADNVNKAANSVMNAISQAQTQIDKYYSSVSNCHHDNNFFDSLYNFTATSEPLPDKYKGDVDGGQLNIDGIWPSLWGTQVTFLVDWNAFLAQRFNISLPSLLSASFSIQSWLNYVQQQFPKNIHADEITQTKQAADRWFKTSNAQPLLQRGGIVCATDFTAILMFTFDGTLTAISSQGNPLWSSGNLFYQNKNTDSDTTPNTYYDIMTELTMVLTDDGQLQVQKAPKSGGGPYVMWQCPTSFDHGNVTLTIDGSGQFTVLN</sequence>
<gene>
    <name evidence="1" type="ORF">PXH66_21105</name>
</gene>
<dbReference type="Proteomes" id="UP001218638">
    <property type="component" value="Chromosome"/>
</dbReference>
<dbReference type="EMBL" id="CP119075">
    <property type="protein sequence ID" value="WED64852.1"/>
    <property type="molecule type" value="Genomic_DNA"/>
</dbReference>
<organism evidence="1 2">
    <name type="scientific">Synoicihabitans lomoniglobus</name>
    <dbReference type="NCBI Taxonomy" id="2909285"/>
    <lineage>
        <taxon>Bacteria</taxon>
        <taxon>Pseudomonadati</taxon>
        <taxon>Verrucomicrobiota</taxon>
        <taxon>Opitutia</taxon>
        <taxon>Opitutales</taxon>
        <taxon>Opitutaceae</taxon>
        <taxon>Synoicihabitans</taxon>
    </lineage>
</organism>
<dbReference type="SUPFAM" id="SSF51110">
    <property type="entry name" value="alpha-D-mannose-specific plant lectins"/>
    <property type="match status" value="1"/>
</dbReference>
<proteinExistence type="predicted"/>
<dbReference type="InterPro" id="IPR036426">
    <property type="entry name" value="Bulb-type_lectin_dom_sf"/>
</dbReference>
<protein>
    <submittedName>
        <fullName evidence="1">Uncharacterized protein</fullName>
    </submittedName>
</protein>
<evidence type="ECO:0000313" key="1">
    <source>
        <dbReference type="EMBL" id="WED64852.1"/>
    </source>
</evidence>